<dbReference type="Pfam" id="PF21104">
    <property type="entry name" value="Glyco_hydro_78_N"/>
    <property type="match status" value="1"/>
</dbReference>
<name>A0A1I4J022_9BACI</name>
<evidence type="ECO:0000259" key="2">
    <source>
        <dbReference type="Pfam" id="PF21104"/>
    </source>
</evidence>
<dbReference type="Pfam" id="PF17389">
    <property type="entry name" value="Bac_rhamnosid6H"/>
    <property type="match status" value="1"/>
</dbReference>
<keyword evidence="4" id="KW-1185">Reference proteome</keyword>
<dbReference type="EMBL" id="FOTR01000002">
    <property type="protein sequence ID" value="SFL59563.1"/>
    <property type="molecule type" value="Genomic_DNA"/>
</dbReference>
<dbReference type="Gene3D" id="1.50.10.10">
    <property type="match status" value="1"/>
</dbReference>
<dbReference type="InterPro" id="IPR049164">
    <property type="entry name" value="Glyco_hydro_78_N"/>
</dbReference>
<protein>
    <submittedName>
        <fullName evidence="3">Alpha-L-rhamnosidase</fullName>
    </submittedName>
</protein>
<organism evidence="3 4">
    <name type="scientific">Gracilibacillus orientalis</name>
    <dbReference type="NCBI Taxonomy" id="334253"/>
    <lineage>
        <taxon>Bacteria</taxon>
        <taxon>Bacillati</taxon>
        <taxon>Bacillota</taxon>
        <taxon>Bacilli</taxon>
        <taxon>Bacillales</taxon>
        <taxon>Bacillaceae</taxon>
        <taxon>Gracilibacillus</taxon>
    </lineage>
</organism>
<feature type="domain" description="Alpha-L-rhamnosidase six-hairpin glycosidase" evidence="1">
    <location>
        <begin position="187"/>
        <end position="518"/>
    </location>
</feature>
<dbReference type="AlphaFoldDB" id="A0A1I4J022"/>
<proteinExistence type="predicted"/>
<dbReference type="SUPFAM" id="SSF48208">
    <property type="entry name" value="Six-hairpin glycosidases"/>
    <property type="match status" value="1"/>
</dbReference>
<dbReference type="InterPro" id="IPR035396">
    <property type="entry name" value="Bac_rhamnosid6H"/>
</dbReference>
<evidence type="ECO:0000259" key="1">
    <source>
        <dbReference type="Pfam" id="PF17389"/>
    </source>
</evidence>
<dbReference type="PANTHER" id="PTHR34987:SF4">
    <property type="entry name" value="ALPHA-L-RHAMNOSIDASE C-TERMINAL DOMAIN-CONTAINING PROTEIN"/>
    <property type="match status" value="1"/>
</dbReference>
<dbReference type="STRING" id="334253.SAMN04487943_102375"/>
<dbReference type="RefSeq" id="WP_091482165.1">
    <property type="nucleotide sequence ID" value="NZ_FOTR01000002.1"/>
</dbReference>
<evidence type="ECO:0000313" key="4">
    <source>
        <dbReference type="Proteomes" id="UP000198565"/>
    </source>
</evidence>
<feature type="domain" description="Glycosyl hydrolase family 78 alpha-rhamnosidase N-terminal" evidence="2">
    <location>
        <begin position="35"/>
        <end position="175"/>
    </location>
</feature>
<evidence type="ECO:0000313" key="3">
    <source>
        <dbReference type="EMBL" id="SFL59563.1"/>
    </source>
</evidence>
<dbReference type="OrthoDB" id="9815108at2"/>
<dbReference type="GO" id="GO:0005975">
    <property type="term" value="P:carbohydrate metabolic process"/>
    <property type="evidence" value="ECO:0007669"/>
    <property type="project" value="InterPro"/>
</dbReference>
<dbReference type="InterPro" id="IPR012341">
    <property type="entry name" value="6hp_glycosidase-like_sf"/>
</dbReference>
<accession>A0A1I4J022</accession>
<dbReference type="PANTHER" id="PTHR34987">
    <property type="entry name" value="C, PUTATIVE (AFU_ORTHOLOGUE AFUA_3G02880)-RELATED"/>
    <property type="match status" value="1"/>
</dbReference>
<dbReference type="InterPro" id="IPR008928">
    <property type="entry name" value="6-hairpin_glycosidase_sf"/>
</dbReference>
<reference evidence="4" key="1">
    <citation type="submission" date="2016-10" db="EMBL/GenBank/DDBJ databases">
        <authorList>
            <person name="Varghese N."/>
            <person name="Submissions S."/>
        </authorList>
    </citation>
    <scope>NUCLEOTIDE SEQUENCE [LARGE SCALE GENOMIC DNA]</scope>
    <source>
        <strain evidence="4">CGMCC 1.4250</strain>
    </source>
</reference>
<sequence length="524" mass="60796">MNIQKAENRLVIENEFFKHKAKALKPELNKKLSHPISSIETVRDNASIHGWKSVFHEKAEELKSKSFEKGESFILDFGTHHVGYLSLDIEPVGSPPDAPLHMRLTLGEMPIEVSEPFSEYDGWISSSWLQEETFHVDILPSRVDLPRRYSFRYVKVEILDTSPKYNVSFKNVICNTVTSADSSKLVSLTSTDDKEIEKIDEVSIKTLQDCMQDVFEDGPKRDRRLWLGDLRLQALANYETFQNNDLVKRCLYLFAALPNEKGQIAANLFIEPKLIPDDTYLFDYSLFFTTTLHDYYQATKDNETLEDLWPMAHKQIELALARLDEKGIVKDDESWWSFIDWNDDLNKQAPSQAVLIYAMKKAQHLARILEDKDKVHNLELKIQAVTHATTQHLWDEELEFFVSGANRQVSWASQVWMVIAGVFDSEKNREIMDKLFEKKPNIVMNTPYMYHHLVEALLQVGNKQKAVSVIKQYWGGMIKDGADTFWELYNLSDKNYSPYGSHLINSYCHAWSCTPTYLIRKYRL</sequence>
<gene>
    <name evidence="3" type="ORF">SAMN04487943_102375</name>
</gene>
<dbReference type="Proteomes" id="UP000198565">
    <property type="component" value="Unassembled WGS sequence"/>
</dbReference>